<evidence type="ECO:0000256" key="1">
    <source>
        <dbReference type="ARBA" id="ARBA00009437"/>
    </source>
</evidence>
<keyword evidence="2" id="KW-0805">Transcription regulation</keyword>
<dbReference type="AlphaFoldDB" id="A0A1A7PKU8"/>
<dbReference type="Gene3D" id="1.10.10.10">
    <property type="entry name" value="Winged helix-like DNA-binding domain superfamily/Winged helix DNA-binding domain"/>
    <property type="match status" value="1"/>
</dbReference>
<keyword evidence="3" id="KW-0238">DNA-binding</keyword>
<dbReference type="SUPFAM" id="SSF46785">
    <property type="entry name" value="Winged helix' DNA-binding domain"/>
    <property type="match status" value="1"/>
</dbReference>
<evidence type="ECO:0000256" key="3">
    <source>
        <dbReference type="ARBA" id="ARBA00023125"/>
    </source>
</evidence>
<dbReference type="InterPro" id="IPR000847">
    <property type="entry name" value="LysR_HTH_N"/>
</dbReference>
<accession>A0A1A7PKU8</accession>
<feature type="domain" description="HTH lysR-type" evidence="5">
    <location>
        <begin position="1"/>
        <end position="60"/>
    </location>
</feature>
<keyword evidence="4" id="KW-0804">Transcription</keyword>
<gene>
    <name evidence="6" type="ORF">QV06_11145</name>
</gene>
<evidence type="ECO:0000313" key="7">
    <source>
        <dbReference type="Proteomes" id="UP000092626"/>
    </source>
</evidence>
<proteinExistence type="inferred from homology"/>
<reference evidence="6 7" key="1">
    <citation type="submission" date="2014-11" db="EMBL/GenBank/DDBJ databases">
        <title>Pan-genome of Gallibacterium spp.</title>
        <authorList>
            <person name="Kudirkiene E."/>
            <person name="Bojesen A.M."/>
        </authorList>
    </citation>
    <scope>NUCLEOTIDE SEQUENCE [LARGE SCALE GENOMIC DNA]</scope>
    <source>
        <strain evidence="6 7">59/S3/89</strain>
    </source>
</reference>
<evidence type="ECO:0000256" key="4">
    <source>
        <dbReference type="ARBA" id="ARBA00023163"/>
    </source>
</evidence>
<dbReference type="Pfam" id="PF00126">
    <property type="entry name" value="HTH_1"/>
    <property type="match status" value="1"/>
</dbReference>
<name>A0A1A7PKU8_9PAST</name>
<dbReference type="InterPro" id="IPR036388">
    <property type="entry name" value="WH-like_DNA-bd_sf"/>
</dbReference>
<dbReference type="Pfam" id="PF03466">
    <property type="entry name" value="LysR_substrate"/>
    <property type="match status" value="1"/>
</dbReference>
<evidence type="ECO:0000313" key="6">
    <source>
        <dbReference type="EMBL" id="OBX02396.1"/>
    </source>
</evidence>
<evidence type="ECO:0000259" key="5">
    <source>
        <dbReference type="PROSITE" id="PS50931"/>
    </source>
</evidence>
<evidence type="ECO:0000256" key="2">
    <source>
        <dbReference type="ARBA" id="ARBA00023015"/>
    </source>
</evidence>
<dbReference type="SUPFAM" id="SSF53850">
    <property type="entry name" value="Periplasmic binding protein-like II"/>
    <property type="match status" value="1"/>
</dbReference>
<dbReference type="GO" id="GO:0000976">
    <property type="term" value="F:transcription cis-regulatory region binding"/>
    <property type="evidence" value="ECO:0007669"/>
    <property type="project" value="TreeGrafter"/>
</dbReference>
<dbReference type="Gene3D" id="3.40.190.290">
    <property type="match status" value="1"/>
</dbReference>
<comment type="caution">
    <text evidence="6">The sequence shown here is derived from an EMBL/GenBank/DDBJ whole genome shotgun (WGS) entry which is preliminary data.</text>
</comment>
<dbReference type="Proteomes" id="UP000092626">
    <property type="component" value="Unassembled WGS sequence"/>
</dbReference>
<organism evidence="6 7">
    <name type="scientific">Gallibacterium genomosp. 3</name>
    <dbReference type="NCBI Taxonomy" id="505345"/>
    <lineage>
        <taxon>Bacteria</taxon>
        <taxon>Pseudomonadati</taxon>
        <taxon>Pseudomonadota</taxon>
        <taxon>Gammaproteobacteria</taxon>
        <taxon>Pasteurellales</taxon>
        <taxon>Pasteurellaceae</taxon>
        <taxon>Gallibacterium</taxon>
    </lineage>
</organism>
<dbReference type="STRING" id="505345.QV06_11145"/>
<dbReference type="PANTHER" id="PTHR30126">
    <property type="entry name" value="HTH-TYPE TRANSCRIPTIONAL REGULATOR"/>
    <property type="match status" value="1"/>
</dbReference>
<comment type="similarity">
    <text evidence="1">Belongs to the LysR transcriptional regulatory family.</text>
</comment>
<dbReference type="PANTHER" id="PTHR30126:SF18">
    <property type="entry name" value="LYSR FAMILY TRANSCRIPTIONAL REGULATOR"/>
    <property type="match status" value="1"/>
</dbReference>
<dbReference type="InterPro" id="IPR036390">
    <property type="entry name" value="WH_DNA-bd_sf"/>
</dbReference>
<protein>
    <recommendedName>
        <fullName evidence="5">HTH lysR-type domain-containing protein</fullName>
    </recommendedName>
</protein>
<dbReference type="PROSITE" id="PS50931">
    <property type="entry name" value="HTH_LYSR"/>
    <property type="match status" value="1"/>
</dbReference>
<dbReference type="InterPro" id="IPR005119">
    <property type="entry name" value="LysR_subst-bd"/>
</dbReference>
<dbReference type="EMBL" id="JTJR01000050">
    <property type="protein sequence ID" value="OBX02396.1"/>
    <property type="molecule type" value="Genomic_DNA"/>
</dbReference>
<sequence length="301" mass="34196">MGFCSDSIKVLQVISKTGSFSETAKVLHRVPSAIGYTARKMEEELGVKLFERRNGHIILTPVANYILEQGDWILQGLQELQRNALRLHEGVESQFRIALNYIVSHQPIPQLLANLLEKFPATEFSIRTEVYNGTWDSLYEDRADFVIGAPQNPPWNDGSISTEYLGDVEWVFLVSPHHPLAKEEQVLRSAKLRQFPSIVVHDSSIALQQKKTWALKGQKIIYVTDLNMVLSMIIDGIGIGFVPRGFAASALSEGSVIEKIIAEHKQPIRVYYAWQNQRNSLITNYLLDVLCTDEYRTQWLI</sequence>
<dbReference type="GO" id="GO:0003700">
    <property type="term" value="F:DNA-binding transcription factor activity"/>
    <property type="evidence" value="ECO:0007669"/>
    <property type="project" value="InterPro"/>
</dbReference>